<dbReference type="RefSeq" id="WP_266052274.1">
    <property type="nucleotide sequence ID" value="NZ_JAPFQO010000006.1"/>
</dbReference>
<dbReference type="PROSITE" id="PS51257">
    <property type="entry name" value="PROKAR_LIPOPROTEIN"/>
    <property type="match status" value="1"/>
</dbReference>
<evidence type="ECO:0000313" key="2">
    <source>
        <dbReference type="Proteomes" id="UP001207228"/>
    </source>
</evidence>
<gene>
    <name evidence="1" type="ORF">OO017_09660</name>
</gene>
<name>A0ABT3REK3_9BACT</name>
<accession>A0ABT3REK3</accession>
<proteinExistence type="predicted"/>
<comment type="caution">
    <text evidence="1">The sequence shown here is derived from an EMBL/GenBank/DDBJ whole genome shotgun (WGS) entry which is preliminary data.</text>
</comment>
<evidence type="ECO:0008006" key="3">
    <source>
        <dbReference type="Google" id="ProtNLM"/>
    </source>
</evidence>
<sequence>MKESLLIILAVLVLASCDEKLSSSENKATTKFEADSLQREQLRYSIIKDKKQANFISEGDTTLWTPTKEQIDQILSLTKSSISANENKFSRHLKADSLDSSYKQMIFYVDSNGDSFVFINGLCEIGDYPMEDSNGKLRFYRRDWQNQLILVNDGGDCYWRAFINFSKKQVKGPFANGEA</sequence>
<dbReference type="EMBL" id="JAPFQO010000006">
    <property type="protein sequence ID" value="MCX2740210.1"/>
    <property type="molecule type" value="Genomic_DNA"/>
</dbReference>
<reference evidence="1 2" key="1">
    <citation type="submission" date="2022-11" db="EMBL/GenBank/DDBJ databases">
        <title>The characterization of three novel Bacteroidetes species and genomic analysis of their roles in tidal elemental geochemical cycles.</title>
        <authorList>
            <person name="Ma K.-J."/>
        </authorList>
    </citation>
    <scope>NUCLEOTIDE SEQUENCE [LARGE SCALE GENOMIC DNA]</scope>
    <source>
        <strain evidence="1 2">M82</strain>
    </source>
</reference>
<evidence type="ECO:0000313" key="1">
    <source>
        <dbReference type="EMBL" id="MCX2740210.1"/>
    </source>
</evidence>
<organism evidence="1 2">
    <name type="scientific">Pontibacter anaerobius</name>
    <dbReference type="NCBI Taxonomy" id="2993940"/>
    <lineage>
        <taxon>Bacteria</taxon>
        <taxon>Pseudomonadati</taxon>
        <taxon>Bacteroidota</taxon>
        <taxon>Cytophagia</taxon>
        <taxon>Cytophagales</taxon>
        <taxon>Hymenobacteraceae</taxon>
        <taxon>Pontibacter</taxon>
    </lineage>
</organism>
<keyword evidence="2" id="KW-1185">Reference proteome</keyword>
<dbReference type="Proteomes" id="UP001207228">
    <property type="component" value="Unassembled WGS sequence"/>
</dbReference>
<protein>
    <recommendedName>
        <fullName evidence="3">Lipoprotein</fullName>
    </recommendedName>
</protein>